<dbReference type="RefSeq" id="WP_084317476.1">
    <property type="nucleotide sequence ID" value="NZ_FNTY01000002.1"/>
</dbReference>
<reference evidence="2 3" key="1">
    <citation type="submission" date="2016-10" db="EMBL/GenBank/DDBJ databases">
        <authorList>
            <person name="de Groot N.N."/>
        </authorList>
    </citation>
    <scope>NUCLEOTIDE SEQUENCE [LARGE SCALE GENOMIC DNA]</scope>
    <source>
        <strain evidence="2 3">BS3662</strain>
    </source>
</reference>
<dbReference type="InterPro" id="IPR009506">
    <property type="entry name" value="YjiS-like"/>
</dbReference>
<feature type="domain" description="YjiS-like" evidence="1">
    <location>
        <begin position="24"/>
        <end position="59"/>
    </location>
</feature>
<gene>
    <name evidence="2" type="ORF">SAMN04490194_6491</name>
</gene>
<dbReference type="AlphaFoldDB" id="A0A1H5NR80"/>
<evidence type="ECO:0000259" key="1">
    <source>
        <dbReference type="Pfam" id="PF06568"/>
    </source>
</evidence>
<dbReference type="Pfam" id="PF06568">
    <property type="entry name" value="YjiS-like"/>
    <property type="match status" value="1"/>
</dbReference>
<evidence type="ECO:0000313" key="2">
    <source>
        <dbReference type="EMBL" id="SEF04169.1"/>
    </source>
</evidence>
<organism evidence="2 3">
    <name type="scientific">Pseudomonas migulae</name>
    <dbReference type="NCBI Taxonomy" id="78543"/>
    <lineage>
        <taxon>Bacteria</taxon>
        <taxon>Pseudomonadati</taxon>
        <taxon>Pseudomonadota</taxon>
        <taxon>Gammaproteobacteria</taxon>
        <taxon>Pseudomonadales</taxon>
        <taxon>Pseudomonadaceae</taxon>
        <taxon>Pseudomonas</taxon>
    </lineage>
</organism>
<proteinExistence type="predicted"/>
<name>A0A1H5NR80_9PSED</name>
<accession>A0A1H5NR80</accession>
<evidence type="ECO:0000313" key="3">
    <source>
        <dbReference type="Proteomes" id="UP000198985"/>
    </source>
</evidence>
<dbReference type="Proteomes" id="UP000198985">
    <property type="component" value="Unassembled WGS sequence"/>
</dbReference>
<dbReference type="EMBL" id="FNTY01000002">
    <property type="protein sequence ID" value="SEF04169.1"/>
    <property type="molecule type" value="Genomic_DNA"/>
</dbReference>
<protein>
    <submittedName>
        <fullName evidence="2">Uncharacterized conserved protein YjiS, DUF1127 family</fullName>
    </submittedName>
</protein>
<sequence>MDHLLDLAATSPKSRPRITWPRRLLRALADTLERARTRRLLAQLDGRQLSDLGISHSDRVRELDKPFWR</sequence>